<comment type="caution">
    <text evidence="1">The sequence shown here is derived from an EMBL/GenBank/DDBJ whole genome shotgun (WGS) entry which is preliminary data.</text>
</comment>
<dbReference type="Proteomes" id="UP000568446">
    <property type="component" value="Unassembled WGS sequence"/>
</dbReference>
<proteinExistence type="predicted"/>
<accession>A0A7K4MLZ2</accession>
<protein>
    <submittedName>
        <fullName evidence="1">Uncharacterized protein</fullName>
    </submittedName>
</protein>
<name>A0A7K4MLZ2_9ARCH</name>
<sequence length="348" mass="41554">MGSSQKGYDAEIVSLDILEKESFEIIYSPEKLKREYTSNFATTFTHEWVELQQKLNEYGYGVYYVERKKLYTYKDKKYLKKSKDIKLTSSQKTILSNCIDQWNEWNVKREEDNVKRGEYNDERERMEQILTDKLGESLIPKSSGVYTSIDDIDEGYFSEPWNIKFRVMNKKTLERDKKIPYVSFSTPDRTRSTTRKNVWTAKTIRIIRPTIKEIEKEIVNYSRKKGYMKLWSGFMDIESTMNIHTYVDVFCKKANDYYVFDVKHKTFKENKNLNRFYVTNYEVLNYSKIIKEDKVKLKILIIVDKGAKSFYKIFNWIDFHIPTSFDPHKSKKTSIGLKDGFDLGEFKR</sequence>
<gene>
    <name evidence="1" type="ORF">HX850_04795</name>
</gene>
<dbReference type="AlphaFoldDB" id="A0A7K4MLZ2"/>
<evidence type="ECO:0000313" key="1">
    <source>
        <dbReference type="EMBL" id="NWJ30214.1"/>
    </source>
</evidence>
<evidence type="ECO:0000313" key="2">
    <source>
        <dbReference type="Proteomes" id="UP000568446"/>
    </source>
</evidence>
<reference evidence="1 2" key="1">
    <citation type="journal article" date="2019" name="Environ. Microbiol.">
        <title>Genomics insights into ecotype formation of ammonia-oxidizing archaea in the deep ocean.</title>
        <authorList>
            <person name="Wang Y."/>
            <person name="Huang J.M."/>
            <person name="Cui G.J."/>
            <person name="Nunoura T."/>
            <person name="Takaki Y."/>
            <person name="Li W.L."/>
            <person name="Li J."/>
            <person name="Gao Z.M."/>
            <person name="Takai K."/>
            <person name="Zhang A.Q."/>
            <person name="Stepanauskas R."/>
        </authorList>
    </citation>
    <scope>NUCLEOTIDE SEQUENCE [LARGE SCALE GENOMIC DNA]</scope>
    <source>
        <strain evidence="1 2">C4</strain>
    </source>
</reference>
<dbReference type="EMBL" id="JACATK010000043">
    <property type="protein sequence ID" value="NWJ30214.1"/>
    <property type="molecule type" value="Genomic_DNA"/>
</dbReference>
<organism evidence="1 2">
    <name type="scientific">Marine Group I thaumarchaeote</name>
    <dbReference type="NCBI Taxonomy" id="2511932"/>
    <lineage>
        <taxon>Archaea</taxon>
        <taxon>Nitrososphaerota</taxon>
        <taxon>Marine Group I</taxon>
    </lineage>
</organism>